<accession>D7BJQ1</accession>
<gene>
    <name evidence="1" type="ORF">Mesil_3617</name>
</gene>
<dbReference type="KEGG" id="msv:Mesil_3617"/>
<sequence>MEATIHAELRARRTFITRRGVRLAEEIGELRRDLAEAQGVAQRSPAEAQVWLMHLDYLGEAEPPWGDFQISEAIVAAVVRWPYRGVRESHPTLTRLYRLFRAREYQVWLVPFELHGGGKPAVLWTPRGAVSL</sequence>
<reference evidence="1 2" key="1">
    <citation type="journal article" date="2010" name="Stand. Genomic Sci.">
        <title>Complete genome sequence of Meiothermus silvanus type strain (VI-R2).</title>
        <authorList>
            <person name="Sikorski J."/>
            <person name="Tindall B.J."/>
            <person name="Lowry S."/>
            <person name="Lucas S."/>
            <person name="Nolan M."/>
            <person name="Copeland A."/>
            <person name="Glavina Del Rio T."/>
            <person name="Tice H."/>
            <person name="Cheng J.F."/>
            <person name="Han C."/>
            <person name="Pitluck S."/>
            <person name="Liolios K."/>
            <person name="Ivanova N."/>
            <person name="Mavromatis K."/>
            <person name="Mikhailova N."/>
            <person name="Pati A."/>
            <person name="Goodwin L."/>
            <person name="Chen A."/>
            <person name="Palaniappan K."/>
            <person name="Land M."/>
            <person name="Hauser L."/>
            <person name="Chang Y.J."/>
            <person name="Jeffries C.D."/>
            <person name="Rohde M."/>
            <person name="Goker M."/>
            <person name="Woyke T."/>
            <person name="Bristow J."/>
            <person name="Eisen J.A."/>
            <person name="Markowitz V."/>
            <person name="Hugenholtz P."/>
            <person name="Kyrpides N.C."/>
            <person name="Klenk H.P."/>
            <person name="Lapidus A."/>
        </authorList>
    </citation>
    <scope>NUCLEOTIDE SEQUENCE [LARGE SCALE GENOMIC DNA]</scope>
    <source>
        <strain evidence="2">ATCC 700542 / DSM 9946 / VI-R2</strain>
        <plasmid evidence="2">Plasmid pMESIL02</plasmid>
    </source>
</reference>
<dbReference type="Proteomes" id="UP000001916">
    <property type="component" value="Plasmid pMESIL02"/>
</dbReference>
<proteinExistence type="predicted"/>
<evidence type="ECO:0000313" key="2">
    <source>
        <dbReference type="Proteomes" id="UP000001916"/>
    </source>
</evidence>
<dbReference type="AlphaFoldDB" id="D7BJQ1"/>
<keyword evidence="2" id="KW-1185">Reference proteome</keyword>
<geneLocation type="plasmid" evidence="1 2">
    <name>pMESIL02</name>
</geneLocation>
<dbReference type="OrthoDB" id="9904773at2"/>
<name>D7BJQ1_ALLS1</name>
<dbReference type="HOGENOM" id="CLU_1914586_0_0_0"/>
<organism evidence="1 2">
    <name type="scientific">Allomeiothermus silvanus (strain ATCC 700542 / DSM 9946 / NBRC 106475 / NCIMB 13440 / VI-R2)</name>
    <name type="common">Thermus silvanus</name>
    <dbReference type="NCBI Taxonomy" id="526227"/>
    <lineage>
        <taxon>Bacteria</taxon>
        <taxon>Thermotogati</taxon>
        <taxon>Deinococcota</taxon>
        <taxon>Deinococci</taxon>
        <taxon>Thermales</taxon>
        <taxon>Thermaceae</taxon>
        <taxon>Allomeiothermus</taxon>
    </lineage>
</organism>
<protein>
    <submittedName>
        <fullName evidence="1">Uncharacterized protein</fullName>
    </submittedName>
</protein>
<dbReference type="RefSeq" id="WP_013159881.1">
    <property type="nucleotide sequence ID" value="NC_014214.1"/>
</dbReference>
<dbReference type="EMBL" id="CP002044">
    <property type="protein sequence ID" value="ADH65407.1"/>
    <property type="molecule type" value="Genomic_DNA"/>
</dbReference>
<keyword evidence="1" id="KW-0614">Plasmid</keyword>
<evidence type="ECO:0000313" key="1">
    <source>
        <dbReference type="EMBL" id="ADH65407.1"/>
    </source>
</evidence>